<dbReference type="SUPFAM" id="SSF55681">
    <property type="entry name" value="Class II aaRS and biotin synthetases"/>
    <property type="match status" value="1"/>
</dbReference>
<accession>A0A356W5U5</accession>
<keyword evidence="2" id="KW-0547">Nucleotide-binding</keyword>
<dbReference type="Proteomes" id="UP000263957">
    <property type="component" value="Unassembled WGS sequence"/>
</dbReference>
<dbReference type="PANTHER" id="PTHR12835:SF5">
    <property type="entry name" value="BIOTIN--PROTEIN LIGASE"/>
    <property type="match status" value="1"/>
</dbReference>
<evidence type="ECO:0000313" key="8">
    <source>
        <dbReference type="EMBL" id="HBQ49049.1"/>
    </source>
</evidence>
<name>A0A356W5U5_9PROT</name>
<dbReference type="GO" id="GO:0004077">
    <property type="term" value="F:biotin--[biotin carboxyl-carrier protein] ligase activity"/>
    <property type="evidence" value="ECO:0007669"/>
    <property type="project" value="UniProtKB-EC"/>
</dbReference>
<protein>
    <recommendedName>
        <fullName evidence="5">biotin--[biotin carboxyl-carrier protein] ligase</fullName>
        <ecNumber evidence="5">6.3.4.15</ecNumber>
    </recommendedName>
</protein>
<organism evidence="8 9">
    <name type="scientific">Hyphomonas atlantica</name>
    <dbReference type="NCBI Taxonomy" id="1280948"/>
    <lineage>
        <taxon>Bacteria</taxon>
        <taxon>Pseudomonadati</taxon>
        <taxon>Pseudomonadota</taxon>
        <taxon>Alphaproteobacteria</taxon>
        <taxon>Hyphomonadales</taxon>
        <taxon>Hyphomonadaceae</taxon>
        <taxon>Hyphomonas</taxon>
    </lineage>
</organism>
<dbReference type="CDD" id="cd16442">
    <property type="entry name" value="BPL"/>
    <property type="match status" value="1"/>
</dbReference>
<evidence type="ECO:0000256" key="6">
    <source>
        <dbReference type="ARBA" id="ARBA00047846"/>
    </source>
</evidence>
<comment type="caution">
    <text evidence="8">The sequence shown here is derived from an EMBL/GenBank/DDBJ whole genome shotgun (WGS) entry which is preliminary data.</text>
</comment>
<evidence type="ECO:0000259" key="7">
    <source>
        <dbReference type="PROSITE" id="PS51733"/>
    </source>
</evidence>
<dbReference type="NCBIfam" id="TIGR00121">
    <property type="entry name" value="birA_ligase"/>
    <property type="match status" value="1"/>
</dbReference>
<dbReference type="PROSITE" id="PS51733">
    <property type="entry name" value="BPL_LPL_CATALYTIC"/>
    <property type="match status" value="1"/>
</dbReference>
<dbReference type="InterPro" id="IPR045864">
    <property type="entry name" value="aa-tRNA-synth_II/BPL/LPL"/>
</dbReference>
<comment type="catalytic activity">
    <reaction evidence="6">
        <text>biotin + L-lysyl-[protein] + ATP = N(6)-biotinyl-L-lysyl-[protein] + AMP + diphosphate + H(+)</text>
        <dbReference type="Rhea" id="RHEA:11756"/>
        <dbReference type="Rhea" id="RHEA-COMP:9752"/>
        <dbReference type="Rhea" id="RHEA-COMP:10505"/>
        <dbReference type="ChEBI" id="CHEBI:15378"/>
        <dbReference type="ChEBI" id="CHEBI:29969"/>
        <dbReference type="ChEBI" id="CHEBI:30616"/>
        <dbReference type="ChEBI" id="CHEBI:33019"/>
        <dbReference type="ChEBI" id="CHEBI:57586"/>
        <dbReference type="ChEBI" id="CHEBI:83144"/>
        <dbReference type="ChEBI" id="CHEBI:456215"/>
        <dbReference type="EC" id="6.3.4.15"/>
    </reaction>
</comment>
<dbReference type="Gene3D" id="3.30.930.10">
    <property type="entry name" value="Bira Bifunctional Protein, Domain 2"/>
    <property type="match status" value="1"/>
</dbReference>
<evidence type="ECO:0000256" key="3">
    <source>
        <dbReference type="ARBA" id="ARBA00022840"/>
    </source>
</evidence>
<keyword evidence="3" id="KW-0067">ATP-binding</keyword>
<dbReference type="Pfam" id="PF02237">
    <property type="entry name" value="BPL_C"/>
    <property type="match status" value="1"/>
</dbReference>
<dbReference type="GO" id="GO:0005524">
    <property type="term" value="F:ATP binding"/>
    <property type="evidence" value="ECO:0007669"/>
    <property type="project" value="UniProtKB-KW"/>
</dbReference>
<dbReference type="InterPro" id="IPR003142">
    <property type="entry name" value="BPL_C"/>
</dbReference>
<dbReference type="InterPro" id="IPR004408">
    <property type="entry name" value="Biotin_CoA_COase_ligase"/>
</dbReference>
<dbReference type="SUPFAM" id="SSF50037">
    <property type="entry name" value="C-terminal domain of transcriptional repressors"/>
    <property type="match status" value="1"/>
</dbReference>
<dbReference type="EMBL" id="DOGS01000184">
    <property type="protein sequence ID" value="HBQ49049.1"/>
    <property type="molecule type" value="Genomic_DNA"/>
</dbReference>
<keyword evidence="1 8" id="KW-0436">Ligase</keyword>
<evidence type="ECO:0000256" key="5">
    <source>
        <dbReference type="ARBA" id="ARBA00024227"/>
    </source>
</evidence>
<dbReference type="AlphaFoldDB" id="A0A356W5U5"/>
<sequence length="256" mass="27196">MGRVSRAGARRLSLSWPVHHLGVIDSTNSEARRRAKEGRFEDCWLVAEAQTAGRGRLQRPWISPTGNLFSTALFKEPGGIQFAARIPFASALAVSDVAAIVAPEAPVRLKWPNDARVNGAKISGILVETGGQGDDFWVASGIGINVAEAPEGAGQSATSLHALRGDTALTPADVLSALREAFSNRLTQARQGFEGLRQDWLKVAEGLGQTVSVSRNGDPLVGILEDMAEDGSLVLRLPDGRREIVRAGDVSLIGSE</sequence>
<evidence type="ECO:0000256" key="4">
    <source>
        <dbReference type="ARBA" id="ARBA00023267"/>
    </source>
</evidence>
<dbReference type="InterPro" id="IPR004143">
    <property type="entry name" value="BPL_LPL_catalytic"/>
</dbReference>
<reference evidence="8 9" key="1">
    <citation type="journal article" date="2018" name="Nat. Biotechnol.">
        <title>A standardized bacterial taxonomy based on genome phylogeny substantially revises the tree of life.</title>
        <authorList>
            <person name="Parks D.H."/>
            <person name="Chuvochina M."/>
            <person name="Waite D.W."/>
            <person name="Rinke C."/>
            <person name="Skarshewski A."/>
            <person name="Chaumeil P.A."/>
            <person name="Hugenholtz P."/>
        </authorList>
    </citation>
    <scope>NUCLEOTIDE SEQUENCE [LARGE SCALE GENOMIC DNA]</scope>
    <source>
        <strain evidence="8">UBA10378</strain>
    </source>
</reference>
<evidence type="ECO:0000256" key="1">
    <source>
        <dbReference type="ARBA" id="ARBA00022598"/>
    </source>
</evidence>
<dbReference type="Gene3D" id="2.30.30.100">
    <property type="match status" value="1"/>
</dbReference>
<evidence type="ECO:0000256" key="2">
    <source>
        <dbReference type="ARBA" id="ARBA00022741"/>
    </source>
</evidence>
<gene>
    <name evidence="8" type="ORF">DD728_09210</name>
</gene>
<dbReference type="InterPro" id="IPR008988">
    <property type="entry name" value="Transcriptional_repressor_C"/>
</dbReference>
<feature type="domain" description="BPL/LPL catalytic" evidence="7">
    <location>
        <begin position="5"/>
        <end position="190"/>
    </location>
</feature>
<dbReference type="Pfam" id="PF03099">
    <property type="entry name" value="BPL_LplA_LipB"/>
    <property type="match status" value="1"/>
</dbReference>
<keyword evidence="4" id="KW-0092">Biotin</keyword>
<dbReference type="PANTHER" id="PTHR12835">
    <property type="entry name" value="BIOTIN PROTEIN LIGASE"/>
    <property type="match status" value="1"/>
</dbReference>
<dbReference type="GO" id="GO:0005737">
    <property type="term" value="C:cytoplasm"/>
    <property type="evidence" value="ECO:0007669"/>
    <property type="project" value="TreeGrafter"/>
</dbReference>
<proteinExistence type="predicted"/>
<evidence type="ECO:0000313" key="9">
    <source>
        <dbReference type="Proteomes" id="UP000263957"/>
    </source>
</evidence>
<dbReference type="EC" id="6.3.4.15" evidence="5"/>